<dbReference type="PANTHER" id="PTHR45080:SF8">
    <property type="entry name" value="IG-LIKE DOMAIN-CONTAINING PROTEIN"/>
    <property type="match status" value="1"/>
</dbReference>
<dbReference type="InterPro" id="IPR003598">
    <property type="entry name" value="Ig_sub2"/>
</dbReference>
<organism evidence="5 6">
    <name type="scientific">Manduca sexta</name>
    <name type="common">Tobacco hawkmoth</name>
    <name type="synonym">Tobacco hornworm</name>
    <dbReference type="NCBI Taxonomy" id="7130"/>
    <lineage>
        <taxon>Eukaryota</taxon>
        <taxon>Metazoa</taxon>
        <taxon>Ecdysozoa</taxon>
        <taxon>Arthropoda</taxon>
        <taxon>Hexapoda</taxon>
        <taxon>Insecta</taxon>
        <taxon>Pterygota</taxon>
        <taxon>Neoptera</taxon>
        <taxon>Endopterygota</taxon>
        <taxon>Lepidoptera</taxon>
        <taxon>Glossata</taxon>
        <taxon>Ditrysia</taxon>
        <taxon>Bombycoidea</taxon>
        <taxon>Sphingidae</taxon>
        <taxon>Sphinginae</taxon>
        <taxon>Sphingini</taxon>
        <taxon>Manduca</taxon>
    </lineage>
</organism>
<accession>A0A921ZK00</accession>
<keyword evidence="1" id="KW-0732">Signal</keyword>
<dbReference type="GO" id="GO:0005886">
    <property type="term" value="C:plasma membrane"/>
    <property type="evidence" value="ECO:0007669"/>
    <property type="project" value="TreeGrafter"/>
</dbReference>
<dbReference type="CDD" id="cd00096">
    <property type="entry name" value="Ig"/>
    <property type="match status" value="1"/>
</dbReference>
<keyword evidence="6" id="KW-1185">Reference proteome</keyword>
<evidence type="ECO:0000313" key="5">
    <source>
        <dbReference type="EMBL" id="KAG6458454.1"/>
    </source>
</evidence>
<evidence type="ECO:0000256" key="2">
    <source>
        <dbReference type="ARBA" id="ARBA00023157"/>
    </source>
</evidence>
<evidence type="ECO:0000256" key="3">
    <source>
        <dbReference type="ARBA" id="ARBA00023319"/>
    </source>
</evidence>
<dbReference type="Pfam" id="PF13927">
    <property type="entry name" value="Ig_3"/>
    <property type="match status" value="1"/>
</dbReference>
<feature type="domain" description="Ig-like" evidence="4">
    <location>
        <begin position="58"/>
        <end position="135"/>
    </location>
</feature>
<dbReference type="InterPro" id="IPR003599">
    <property type="entry name" value="Ig_sub"/>
</dbReference>
<dbReference type="PANTHER" id="PTHR45080">
    <property type="entry name" value="CONTACTIN 5"/>
    <property type="match status" value="1"/>
</dbReference>
<dbReference type="GO" id="GO:0007156">
    <property type="term" value="P:homophilic cell adhesion via plasma membrane adhesion molecules"/>
    <property type="evidence" value="ECO:0007669"/>
    <property type="project" value="TreeGrafter"/>
</dbReference>
<evidence type="ECO:0000256" key="1">
    <source>
        <dbReference type="ARBA" id="ARBA00022729"/>
    </source>
</evidence>
<protein>
    <recommendedName>
        <fullName evidence="4">Ig-like domain-containing protein</fullName>
    </recommendedName>
</protein>
<comment type="caution">
    <text evidence="5">The sequence shown here is derived from an EMBL/GenBank/DDBJ whole genome shotgun (WGS) entry which is preliminary data.</text>
</comment>
<evidence type="ECO:0000313" key="6">
    <source>
        <dbReference type="Proteomes" id="UP000791440"/>
    </source>
</evidence>
<dbReference type="Proteomes" id="UP000791440">
    <property type="component" value="Unassembled WGS sequence"/>
</dbReference>
<reference evidence="5" key="1">
    <citation type="journal article" date="2016" name="Insect Biochem. Mol. Biol.">
        <title>Multifaceted biological insights from a draft genome sequence of the tobacco hornworm moth, Manduca sexta.</title>
        <authorList>
            <person name="Kanost M.R."/>
            <person name="Arrese E.L."/>
            <person name="Cao X."/>
            <person name="Chen Y.R."/>
            <person name="Chellapilla S."/>
            <person name="Goldsmith M.R."/>
            <person name="Grosse-Wilde E."/>
            <person name="Heckel D.G."/>
            <person name="Herndon N."/>
            <person name="Jiang H."/>
            <person name="Papanicolaou A."/>
            <person name="Qu J."/>
            <person name="Soulages J.L."/>
            <person name="Vogel H."/>
            <person name="Walters J."/>
            <person name="Waterhouse R.M."/>
            <person name="Ahn S.J."/>
            <person name="Almeida F.C."/>
            <person name="An C."/>
            <person name="Aqrawi P."/>
            <person name="Bretschneider A."/>
            <person name="Bryant W.B."/>
            <person name="Bucks S."/>
            <person name="Chao H."/>
            <person name="Chevignon G."/>
            <person name="Christen J.M."/>
            <person name="Clarke D.F."/>
            <person name="Dittmer N.T."/>
            <person name="Ferguson L.C.F."/>
            <person name="Garavelou S."/>
            <person name="Gordon K.H.J."/>
            <person name="Gunaratna R.T."/>
            <person name="Han Y."/>
            <person name="Hauser F."/>
            <person name="He Y."/>
            <person name="Heidel-Fischer H."/>
            <person name="Hirsh A."/>
            <person name="Hu Y."/>
            <person name="Jiang H."/>
            <person name="Kalra D."/>
            <person name="Klinner C."/>
            <person name="Konig C."/>
            <person name="Kovar C."/>
            <person name="Kroll A.R."/>
            <person name="Kuwar S.S."/>
            <person name="Lee S.L."/>
            <person name="Lehman R."/>
            <person name="Li K."/>
            <person name="Li Z."/>
            <person name="Liang H."/>
            <person name="Lovelace S."/>
            <person name="Lu Z."/>
            <person name="Mansfield J.H."/>
            <person name="McCulloch K.J."/>
            <person name="Mathew T."/>
            <person name="Morton B."/>
            <person name="Muzny D.M."/>
            <person name="Neunemann D."/>
            <person name="Ongeri F."/>
            <person name="Pauchet Y."/>
            <person name="Pu L.L."/>
            <person name="Pyrousis I."/>
            <person name="Rao X.J."/>
            <person name="Redding A."/>
            <person name="Roesel C."/>
            <person name="Sanchez-Gracia A."/>
            <person name="Schaack S."/>
            <person name="Shukla A."/>
            <person name="Tetreau G."/>
            <person name="Wang Y."/>
            <person name="Xiong G.H."/>
            <person name="Traut W."/>
            <person name="Walsh T.K."/>
            <person name="Worley K.C."/>
            <person name="Wu D."/>
            <person name="Wu W."/>
            <person name="Wu Y.Q."/>
            <person name="Zhang X."/>
            <person name="Zou Z."/>
            <person name="Zucker H."/>
            <person name="Briscoe A.D."/>
            <person name="Burmester T."/>
            <person name="Clem R.J."/>
            <person name="Feyereisen R."/>
            <person name="Grimmelikhuijzen C.J.P."/>
            <person name="Hamodrakas S.J."/>
            <person name="Hansson B.S."/>
            <person name="Huguet E."/>
            <person name="Jermiin L.S."/>
            <person name="Lan Q."/>
            <person name="Lehman H.K."/>
            <person name="Lorenzen M."/>
            <person name="Merzendorfer H."/>
            <person name="Michalopoulos I."/>
            <person name="Morton D.B."/>
            <person name="Muthukrishnan S."/>
            <person name="Oakeshott J.G."/>
            <person name="Palmer W."/>
            <person name="Park Y."/>
            <person name="Passarelli A.L."/>
            <person name="Rozas J."/>
            <person name="Schwartz L.M."/>
            <person name="Smith W."/>
            <person name="Southgate A."/>
            <person name="Vilcinskas A."/>
            <person name="Vogt R."/>
            <person name="Wang P."/>
            <person name="Werren J."/>
            <person name="Yu X.Q."/>
            <person name="Zhou J.J."/>
            <person name="Brown S.J."/>
            <person name="Scherer S.E."/>
            <person name="Richards S."/>
            <person name="Blissard G.W."/>
        </authorList>
    </citation>
    <scope>NUCLEOTIDE SEQUENCE</scope>
</reference>
<keyword evidence="2" id="KW-1015">Disulfide bond</keyword>
<feature type="domain" description="Ig-like" evidence="4">
    <location>
        <begin position="142"/>
        <end position="240"/>
    </location>
</feature>
<dbReference type="SMART" id="SM00408">
    <property type="entry name" value="IGc2"/>
    <property type="match status" value="2"/>
</dbReference>
<dbReference type="SMART" id="SM00409">
    <property type="entry name" value="IG"/>
    <property type="match status" value="2"/>
</dbReference>
<sequence length="386" mass="43113">MRSTKNPRVYVEKRKDDGMLALIIQYIKIQDTGNWTCKAGNKKKANIADRNVNMEGEEGKSIKLTCEAKGYPTPVVVWYRADTSPPTPIHAEPKKYIIKSDNSLEIKNLNHADVAPYVCKVRQKALSHYTDKTVHLTVQHKPIMYNQLNTQASKYKTEEVYAIMNETKNITCSAIANPAPSYSWFRRLSTDEDVPIKDPEMFDTAEDGSFSILMLRIHNDSDIGQYMCVANNIKGQESIIFDVGLGDKPKPPDFVSLYSADASSFTFNVTCTVCPMKLNDSISDNPKNLTLKGFSFQFVPEVDDFPPDWDKALSFDVMIESSNNSLFTVGQLANSTKYHARVCSINAAGYSDWVPILPNPATTSTAVAILNSLTLLLMGTILARCY</sequence>
<keyword evidence="3" id="KW-0393">Immunoglobulin domain</keyword>
<proteinExistence type="predicted"/>
<dbReference type="InterPro" id="IPR013098">
    <property type="entry name" value="Ig_I-set"/>
</dbReference>
<dbReference type="InterPro" id="IPR007110">
    <property type="entry name" value="Ig-like_dom"/>
</dbReference>
<name>A0A921ZK00_MANSE</name>
<evidence type="ECO:0000259" key="4">
    <source>
        <dbReference type="PROSITE" id="PS50835"/>
    </source>
</evidence>
<dbReference type="AlphaFoldDB" id="A0A921ZK00"/>
<dbReference type="PROSITE" id="PS50835">
    <property type="entry name" value="IG_LIKE"/>
    <property type="match status" value="2"/>
</dbReference>
<gene>
    <name evidence="5" type="ORF">O3G_MSEX010866</name>
</gene>
<reference evidence="5" key="2">
    <citation type="submission" date="2020-12" db="EMBL/GenBank/DDBJ databases">
        <authorList>
            <person name="Kanost M."/>
        </authorList>
    </citation>
    <scope>NUCLEOTIDE SEQUENCE</scope>
</reference>
<dbReference type="InterPro" id="IPR050958">
    <property type="entry name" value="Cell_Adh-Cytoskel_Orgn"/>
</dbReference>
<dbReference type="Pfam" id="PF07679">
    <property type="entry name" value="I-set"/>
    <property type="match status" value="1"/>
</dbReference>
<dbReference type="EMBL" id="JH668584">
    <property type="protein sequence ID" value="KAG6458454.1"/>
    <property type="molecule type" value="Genomic_DNA"/>
</dbReference>